<dbReference type="RefSeq" id="WP_166032972.1">
    <property type="nucleotide sequence ID" value="NZ_JACDUQ010000003.1"/>
</dbReference>
<organism evidence="1 2">
    <name type="scientific">Thermosulfuriphilus ammonigenes</name>
    <dbReference type="NCBI Taxonomy" id="1936021"/>
    <lineage>
        <taxon>Bacteria</taxon>
        <taxon>Pseudomonadati</taxon>
        <taxon>Thermodesulfobacteriota</taxon>
        <taxon>Thermodesulfobacteria</taxon>
        <taxon>Thermodesulfobacteriales</taxon>
        <taxon>Thermodesulfobacteriaceae</taxon>
        <taxon>Thermosulfuriphilus</taxon>
    </lineage>
</organism>
<dbReference type="Gene3D" id="1.20.120.1490">
    <property type="match status" value="1"/>
</dbReference>
<proteinExistence type="predicted"/>
<dbReference type="Proteomes" id="UP000502179">
    <property type="component" value="Chromosome"/>
</dbReference>
<dbReference type="AlphaFoldDB" id="A0A6G7PYV0"/>
<dbReference type="KEGG" id="tav:G4V39_10915"/>
<evidence type="ECO:0000313" key="1">
    <source>
        <dbReference type="EMBL" id="QIJ72757.1"/>
    </source>
</evidence>
<protein>
    <recommendedName>
        <fullName evidence="3">Periplasmic heavy metal sensor</fullName>
    </recommendedName>
</protein>
<reference evidence="1 2" key="1">
    <citation type="submission" date="2020-02" db="EMBL/GenBank/DDBJ databases">
        <title>Genome analysis of Thermosulfuriphilus ammonigenes ST65T, an anaerobic thermophilic chemolithoautotrophic bacterium isolated from a deep-sea hydrothermal vent.</title>
        <authorList>
            <person name="Slobodkina G."/>
            <person name="Allioux M."/>
            <person name="Merkel A."/>
            <person name="Alain K."/>
            <person name="Jebbar M."/>
            <person name="Slobodkin A."/>
        </authorList>
    </citation>
    <scope>NUCLEOTIDE SEQUENCE [LARGE SCALE GENOMIC DNA]</scope>
    <source>
        <strain evidence="1 2">ST65</strain>
    </source>
</reference>
<gene>
    <name evidence="1" type="ORF">G4V39_10915</name>
</gene>
<keyword evidence="2" id="KW-1185">Reference proteome</keyword>
<accession>A0A6G7PYV0</accession>
<evidence type="ECO:0000313" key="2">
    <source>
        <dbReference type="Proteomes" id="UP000502179"/>
    </source>
</evidence>
<name>A0A6G7PYV0_9BACT</name>
<evidence type="ECO:0008006" key="3">
    <source>
        <dbReference type="Google" id="ProtNLM"/>
    </source>
</evidence>
<dbReference type="EMBL" id="CP048877">
    <property type="protein sequence ID" value="QIJ72757.1"/>
    <property type="molecule type" value="Genomic_DNA"/>
</dbReference>
<sequence length="183" mass="21101">MASRIRLVQPLGAIFIFLFFWLQGGVAAQVQAPQNRGTLWQECWRKPSDGYIGCGASDFVIKSSLCELQGYLDLAPELKIKGKQKEHFQTIMQRFNLTLMRYQSMNDMVNAQLMELMSQPEMDLKAVEEILDQLKRNCDRITRGGLRAIIKIRKTFTPQQIETITGYRPKRRPYRLPVVSCGK</sequence>